<feature type="modified residue" description="4-aspartylphosphate" evidence="9">
    <location>
        <position position="832"/>
    </location>
</feature>
<reference evidence="13" key="1">
    <citation type="submission" date="2024-03" db="EMBL/GenBank/DDBJ databases">
        <title>Human intestinal bacterial collection.</title>
        <authorList>
            <person name="Pauvert C."/>
            <person name="Hitch T.C.A."/>
            <person name="Clavel T."/>
        </authorList>
    </citation>
    <scope>NUCLEOTIDE SEQUENCE [LARGE SCALE GENOMIC DNA]</scope>
    <source>
        <strain evidence="13">CLA-AA-H89B</strain>
    </source>
</reference>
<dbReference type="SUPFAM" id="SSF52172">
    <property type="entry name" value="CheY-like"/>
    <property type="match status" value="1"/>
</dbReference>
<comment type="caution">
    <text evidence="13">The sequence shown here is derived from an EMBL/GenBank/DDBJ whole genome shotgun (WGS) entry which is preliminary data.</text>
</comment>
<dbReference type="PROSITE" id="PS50113">
    <property type="entry name" value="PAC"/>
    <property type="match status" value="2"/>
</dbReference>
<dbReference type="PROSITE" id="PS50110">
    <property type="entry name" value="RESPONSE_REGULATORY"/>
    <property type="match status" value="1"/>
</dbReference>
<dbReference type="PANTHER" id="PTHR43047:SF72">
    <property type="entry name" value="OSMOSENSING HISTIDINE PROTEIN KINASE SLN1"/>
    <property type="match status" value="1"/>
</dbReference>
<dbReference type="Pfam" id="PF02518">
    <property type="entry name" value="HATPase_c"/>
    <property type="match status" value="1"/>
</dbReference>
<evidence type="ECO:0000313" key="14">
    <source>
        <dbReference type="Proteomes" id="UP001546774"/>
    </source>
</evidence>
<evidence type="ECO:0000256" key="4">
    <source>
        <dbReference type="ARBA" id="ARBA00022553"/>
    </source>
</evidence>
<organism evidence="13 14">
    <name type="scientific">Lachnospira intestinalis</name>
    <dbReference type="NCBI Taxonomy" id="3133158"/>
    <lineage>
        <taxon>Bacteria</taxon>
        <taxon>Bacillati</taxon>
        <taxon>Bacillota</taxon>
        <taxon>Clostridia</taxon>
        <taxon>Lachnospirales</taxon>
        <taxon>Lachnospiraceae</taxon>
        <taxon>Lachnospira</taxon>
    </lineage>
</organism>
<dbReference type="InterPro" id="IPR003594">
    <property type="entry name" value="HATPase_dom"/>
</dbReference>
<feature type="domain" description="Histidine kinase" evidence="10">
    <location>
        <begin position="535"/>
        <end position="757"/>
    </location>
</feature>
<evidence type="ECO:0000256" key="3">
    <source>
        <dbReference type="ARBA" id="ARBA00018672"/>
    </source>
</evidence>
<dbReference type="InterPro" id="IPR036890">
    <property type="entry name" value="HATPase_C_sf"/>
</dbReference>
<accession>A0ABV1H4R9</accession>
<dbReference type="InterPro" id="IPR013655">
    <property type="entry name" value="PAS_fold_3"/>
</dbReference>
<keyword evidence="4 9" id="KW-0597">Phosphoprotein</keyword>
<dbReference type="SMART" id="SM00387">
    <property type="entry name" value="HATPase_c"/>
    <property type="match status" value="1"/>
</dbReference>
<feature type="domain" description="PAC" evidence="12">
    <location>
        <begin position="325"/>
        <end position="377"/>
    </location>
</feature>
<dbReference type="CDD" id="cd00082">
    <property type="entry name" value="HisKA"/>
    <property type="match status" value="1"/>
</dbReference>
<comment type="catalytic activity">
    <reaction evidence="1">
        <text>ATP + protein L-histidine = ADP + protein N-phospho-L-histidine.</text>
        <dbReference type="EC" id="2.7.13.3"/>
    </reaction>
</comment>
<dbReference type="Pfam" id="PF00072">
    <property type="entry name" value="Response_reg"/>
    <property type="match status" value="1"/>
</dbReference>
<dbReference type="PANTHER" id="PTHR43047">
    <property type="entry name" value="TWO-COMPONENT HISTIDINE PROTEIN KINASE"/>
    <property type="match status" value="1"/>
</dbReference>
<dbReference type="InterPro" id="IPR001789">
    <property type="entry name" value="Sig_transdc_resp-reg_receiver"/>
</dbReference>
<dbReference type="Gene3D" id="3.30.450.20">
    <property type="entry name" value="PAS domain"/>
    <property type="match status" value="2"/>
</dbReference>
<dbReference type="InterPro" id="IPR035965">
    <property type="entry name" value="PAS-like_dom_sf"/>
</dbReference>
<evidence type="ECO:0000256" key="5">
    <source>
        <dbReference type="ARBA" id="ARBA00022679"/>
    </source>
</evidence>
<dbReference type="InterPro" id="IPR001610">
    <property type="entry name" value="PAC"/>
</dbReference>
<dbReference type="InterPro" id="IPR000700">
    <property type="entry name" value="PAS-assoc_C"/>
</dbReference>
<dbReference type="CDD" id="cd17546">
    <property type="entry name" value="REC_hyHK_CKI1_RcsC-like"/>
    <property type="match status" value="1"/>
</dbReference>
<sequence length="903" mass="104072">MNKTVVVELDQNGKEIFHTAGYEKYWISRVGMETVWLRKERVKEVVSVQETFAAMEFLEKPERGIVSAEISIRMKMTDESCRWTRVGYEIMMPDNGTDKKVVVTFTDEEKEKQSEAEYAEVIRERDNLILTISGGIAIYEITDKIRTVYITEETAALAGYTKKELMEIIGENALALCHPDDIKTTQNYFKTRRQQVRVMSYEYRIKNKNGMYQWVSVRARFVQQKNSILLYTIMTDIDQIKKAEEDARMQKKMLELALQQSDFRFWDYDIKTHRLYRSWAVTQQVGFGEYEENVPEGFVELGLIHPDDCEAYLEFYHNVQQGKNQRLTFRAIHQNGEWGWMDIAYRVFFNEQGEPVRAIGVGGDVSKQREKEQKYLKDFELFRDVSIYAIQRVFLDVFLVDIPTDSIRLVLAQGGYMNMKEIQGYDKILNQKLCRYVRDKEDAVKKLSIAQIKKNIALTKDHKLEYTFELRNEKGRKCWYKYYISYFHENTEKLLVLVKDVTNTTRLEDEKRLELEAALLQAKKANDAKKAFLSNMSHDIRTPMNVITNMAKMVLEEPENKTQVLDYMNKICSMSTFLMGVISDILDVSKMESGKLQLRKEPYSCIELHDAVCAMMEPLCREKNITFYTNLNPQNDIIFTDKTKLNRIFFNLLGNAVKFTPAGGKVSFLHKNIVRKDGFLEWDTVITDTGSGMSKEFQRKMYQPFEQENQLVTDSLAGVGLGLAIVKMNTEAFGGTIAVESEPGKGTAFTIHLKAPYMSGEDYHMHYTASKLQTDLAGKKILLVEDHKLNMEIAKKILEKKQMKVTCAYNGAEAVALFEKMPEYTFDAVIMDIRMPVMNGLEAAAAIRAGAKADAKTIPIIAMSANAFAEDMEKSRRAGMNRHVAKPVEPERLFGVLSEIFSD</sequence>
<evidence type="ECO:0000256" key="8">
    <source>
        <dbReference type="ARBA" id="ARBA00024867"/>
    </source>
</evidence>
<dbReference type="InterPro" id="IPR003661">
    <property type="entry name" value="HisK_dim/P_dom"/>
</dbReference>
<dbReference type="InterPro" id="IPR000014">
    <property type="entry name" value="PAS"/>
</dbReference>
<dbReference type="EMBL" id="JBBMFS010000004">
    <property type="protein sequence ID" value="MEQ2554698.1"/>
    <property type="molecule type" value="Genomic_DNA"/>
</dbReference>
<feature type="domain" description="PAC" evidence="12">
    <location>
        <begin position="199"/>
        <end position="249"/>
    </location>
</feature>
<keyword evidence="5" id="KW-0808">Transferase</keyword>
<dbReference type="Gene3D" id="1.10.287.130">
    <property type="match status" value="1"/>
</dbReference>
<dbReference type="NCBIfam" id="TIGR00229">
    <property type="entry name" value="sensory_box"/>
    <property type="match status" value="1"/>
</dbReference>
<protein>
    <recommendedName>
        <fullName evidence="3">Stage 0 sporulation protein A homolog</fullName>
        <ecNumber evidence="2">2.7.13.3</ecNumber>
    </recommendedName>
</protein>
<keyword evidence="7" id="KW-0902">Two-component regulatory system</keyword>
<dbReference type="Proteomes" id="UP001546774">
    <property type="component" value="Unassembled WGS sequence"/>
</dbReference>
<dbReference type="Gene3D" id="3.40.50.2300">
    <property type="match status" value="1"/>
</dbReference>
<dbReference type="SMART" id="SM00448">
    <property type="entry name" value="REC"/>
    <property type="match status" value="1"/>
</dbReference>
<dbReference type="SUPFAM" id="SSF47384">
    <property type="entry name" value="Homodimeric domain of signal transducing histidine kinase"/>
    <property type="match status" value="1"/>
</dbReference>
<evidence type="ECO:0000259" key="11">
    <source>
        <dbReference type="PROSITE" id="PS50110"/>
    </source>
</evidence>
<dbReference type="SUPFAM" id="SSF55785">
    <property type="entry name" value="PYP-like sensor domain (PAS domain)"/>
    <property type="match status" value="2"/>
</dbReference>
<dbReference type="Pfam" id="PF08447">
    <property type="entry name" value="PAS_3"/>
    <property type="match status" value="2"/>
</dbReference>
<keyword evidence="14" id="KW-1185">Reference proteome</keyword>
<evidence type="ECO:0000256" key="7">
    <source>
        <dbReference type="ARBA" id="ARBA00023012"/>
    </source>
</evidence>
<proteinExistence type="predicted"/>
<dbReference type="CDD" id="cd00130">
    <property type="entry name" value="PAS"/>
    <property type="match status" value="2"/>
</dbReference>
<dbReference type="SMART" id="SM00388">
    <property type="entry name" value="HisKA"/>
    <property type="match status" value="1"/>
</dbReference>
<comment type="function">
    <text evidence="8">May play the central regulatory role in sporulation. It may be an element of the effector pathway responsible for the activation of sporulation genes in response to nutritional stress. Spo0A may act in concert with spo0H (a sigma factor) to control the expression of some genes that are critical to the sporulation process.</text>
</comment>
<feature type="domain" description="Response regulatory" evidence="11">
    <location>
        <begin position="780"/>
        <end position="901"/>
    </location>
</feature>
<dbReference type="PRINTS" id="PR00344">
    <property type="entry name" value="BCTRLSENSOR"/>
</dbReference>
<dbReference type="Gene3D" id="3.30.565.10">
    <property type="entry name" value="Histidine kinase-like ATPase, C-terminal domain"/>
    <property type="match status" value="1"/>
</dbReference>
<dbReference type="InterPro" id="IPR036097">
    <property type="entry name" value="HisK_dim/P_sf"/>
</dbReference>
<dbReference type="InterPro" id="IPR004358">
    <property type="entry name" value="Sig_transdc_His_kin-like_C"/>
</dbReference>
<keyword evidence="6" id="KW-0418">Kinase</keyword>
<evidence type="ECO:0000313" key="13">
    <source>
        <dbReference type="EMBL" id="MEQ2554698.1"/>
    </source>
</evidence>
<evidence type="ECO:0000256" key="2">
    <source>
        <dbReference type="ARBA" id="ARBA00012438"/>
    </source>
</evidence>
<evidence type="ECO:0000256" key="9">
    <source>
        <dbReference type="PROSITE-ProRule" id="PRU00169"/>
    </source>
</evidence>
<dbReference type="SMART" id="SM00086">
    <property type="entry name" value="PAC"/>
    <property type="match status" value="3"/>
</dbReference>
<dbReference type="Pfam" id="PF00512">
    <property type="entry name" value="HisKA"/>
    <property type="match status" value="1"/>
</dbReference>
<evidence type="ECO:0000256" key="6">
    <source>
        <dbReference type="ARBA" id="ARBA00022777"/>
    </source>
</evidence>
<dbReference type="PROSITE" id="PS50109">
    <property type="entry name" value="HIS_KIN"/>
    <property type="match status" value="1"/>
</dbReference>
<dbReference type="SUPFAM" id="SSF55874">
    <property type="entry name" value="ATPase domain of HSP90 chaperone/DNA topoisomerase II/histidine kinase"/>
    <property type="match status" value="1"/>
</dbReference>
<dbReference type="EC" id="2.7.13.3" evidence="2"/>
<dbReference type="InterPro" id="IPR005467">
    <property type="entry name" value="His_kinase_dom"/>
</dbReference>
<evidence type="ECO:0000259" key="10">
    <source>
        <dbReference type="PROSITE" id="PS50109"/>
    </source>
</evidence>
<gene>
    <name evidence="13" type="ORF">WMO37_06635</name>
</gene>
<dbReference type="InterPro" id="IPR011006">
    <property type="entry name" value="CheY-like_superfamily"/>
</dbReference>
<evidence type="ECO:0000256" key="1">
    <source>
        <dbReference type="ARBA" id="ARBA00000085"/>
    </source>
</evidence>
<name>A0ABV1H4R9_9FIRM</name>
<evidence type="ECO:0000259" key="12">
    <source>
        <dbReference type="PROSITE" id="PS50113"/>
    </source>
</evidence>